<organism evidence="1 2">
    <name type="scientific">Methylomonas rapida</name>
    <dbReference type="NCBI Taxonomy" id="2963939"/>
    <lineage>
        <taxon>Bacteria</taxon>
        <taxon>Pseudomonadati</taxon>
        <taxon>Pseudomonadota</taxon>
        <taxon>Gammaproteobacteria</taxon>
        <taxon>Methylococcales</taxon>
        <taxon>Methylococcaceae</taxon>
        <taxon>Methylomonas</taxon>
    </lineage>
</organism>
<name>A0ABY7GIF4_9GAMM</name>
<evidence type="ECO:0000313" key="2">
    <source>
        <dbReference type="Proteomes" id="UP001162780"/>
    </source>
</evidence>
<proteinExistence type="predicted"/>
<dbReference type="Proteomes" id="UP001162780">
    <property type="component" value="Chromosome"/>
</dbReference>
<gene>
    <name evidence="1" type="ORF">NM686_018145</name>
</gene>
<keyword evidence="2" id="KW-1185">Reference proteome</keyword>
<evidence type="ECO:0000313" key="1">
    <source>
        <dbReference type="EMBL" id="WAR44266.1"/>
    </source>
</evidence>
<reference evidence="1" key="1">
    <citation type="submission" date="2022-11" db="EMBL/GenBank/DDBJ databases">
        <title>Methylomonas rapida sp. nov., Carotenoid-Producing Obligate Methanotrophs with High Growth Characteristics and Biotechnological Potential.</title>
        <authorList>
            <person name="Tikhonova E.N."/>
            <person name="Suleimanov R.Z."/>
            <person name="Miroshnikov K."/>
            <person name="Oshkin I.Y."/>
            <person name="Belova S.E."/>
            <person name="Danilova O.V."/>
            <person name="Ashikhmin A."/>
            <person name="Konopkin A."/>
            <person name="But S.Y."/>
            <person name="Khmelenina V.N."/>
            <person name="Kuznetsov N."/>
            <person name="Pimenov N.V."/>
            <person name="Dedysh S.N."/>
        </authorList>
    </citation>
    <scope>NUCLEOTIDE SEQUENCE</scope>
    <source>
        <strain evidence="1">MP1</strain>
    </source>
</reference>
<protein>
    <submittedName>
        <fullName evidence="1">Uncharacterized protein</fullName>
    </submittedName>
</protein>
<dbReference type="RefSeq" id="WP_255189243.1">
    <property type="nucleotide sequence ID" value="NZ_CP113517.1"/>
</dbReference>
<sequence>MRHASYIKALFLLKRSENKKLALLWNQAEPISLDELKAKFAALVRDELAYQPDQAIPNVDSFTLEELWAIFESLEELEDYPLIY</sequence>
<dbReference type="EMBL" id="CP113517">
    <property type="protein sequence ID" value="WAR44266.1"/>
    <property type="molecule type" value="Genomic_DNA"/>
</dbReference>
<accession>A0ABY7GIF4</accession>